<protein>
    <submittedName>
        <fullName evidence="2">Uncharacterized protein</fullName>
    </submittedName>
</protein>
<feature type="compositionally biased region" description="Acidic residues" evidence="1">
    <location>
        <begin position="71"/>
        <end position="98"/>
    </location>
</feature>
<gene>
    <name evidence="2" type="ORF">V8G54_001972</name>
</gene>
<keyword evidence="3" id="KW-1185">Reference proteome</keyword>
<organism evidence="2 3">
    <name type="scientific">Vigna mungo</name>
    <name type="common">Black gram</name>
    <name type="synonym">Phaseolus mungo</name>
    <dbReference type="NCBI Taxonomy" id="3915"/>
    <lineage>
        <taxon>Eukaryota</taxon>
        <taxon>Viridiplantae</taxon>
        <taxon>Streptophyta</taxon>
        <taxon>Embryophyta</taxon>
        <taxon>Tracheophyta</taxon>
        <taxon>Spermatophyta</taxon>
        <taxon>Magnoliopsida</taxon>
        <taxon>eudicotyledons</taxon>
        <taxon>Gunneridae</taxon>
        <taxon>Pentapetalae</taxon>
        <taxon>rosids</taxon>
        <taxon>fabids</taxon>
        <taxon>Fabales</taxon>
        <taxon>Fabaceae</taxon>
        <taxon>Papilionoideae</taxon>
        <taxon>50 kb inversion clade</taxon>
        <taxon>NPAAA clade</taxon>
        <taxon>indigoferoid/millettioid clade</taxon>
        <taxon>Phaseoleae</taxon>
        <taxon>Vigna</taxon>
    </lineage>
</organism>
<evidence type="ECO:0000256" key="1">
    <source>
        <dbReference type="SAM" id="MobiDB-lite"/>
    </source>
</evidence>
<proteinExistence type="predicted"/>
<name>A0AAQ3P8F0_VIGMU</name>
<feature type="region of interest" description="Disordered" evidence="1">
    <location>
        <begin position="1"/>
        <end position="23"/>
    </location>
</feature>
<sequence>MDENQEEEEVDPINTGASSTTTSFRPKTEFEIFLVQQMHTLTSNHAIYQFHFDKIDKEIVNIQQKLGIQSLDDDNDDEENENEEDEGETMEEDGEDEDGDVIMLILTII</sequence>
<evidence type="ECO:0000313" key="3">
    <source>
        <dbReference type="Proteomes" id="UP001374535"/>
    </source>
</evidence>
<feature type="region of interest" description="Disordered" evidence="1">
    <location>
        <begin position="67"/>
        <end position="98"/>
    </location>
</feature>
<dbReference type="EMBL" id="CP144700">
    <property type="protein sequence ID" value="WVZ23428.1"/>
    <property type="molecule type" value="Genomic_DNA"/>
</dbReference>
<reference evidence="2 3" key="1">
    <citation type="journal article" date="2023" name="Life. Sci Alliance">
        <title>Evolutionary insights into 3D genome organization and epigenetic landscape of Vigna mungo.</title>
        <authorList>
            <person name="Junaid A."/>
            <person name="Singh B."/>
            <person name="Bhatia S."/>
        </authorList>
    </citation>
    <scope>NUCLEOTIDE SEQUENCE [LARGE SCALE GENOMIC DNA]</scope>
    <source>
        <strain evidence="2">Urdbean</strain>
    </source>
</reference>
<dbReference type="AlphaFoldDB" id="A0AAQ3P8F0"/>
<accession>A0AAQ3P8F0</accession>
<evidence type="ECO:0000313" key="2">
    <source>
        <dbReference type="EMBL" id="WVZ23428.1"/>
    </source>
</evidence>
<feature type="compositionally biased region" description="Acidic residues" evidence="1">
    <location>
        <begin position="1"/>
        <end position="11"/>
    </location>
</feature>
<dbReference type="Proteomes" id="UP001374535">
    <property type="component" value="Chromosome 1"/>
</dbReference>